<evidence type="ECO:0000256" key="6">
    <source>
        <dbReference type="PROSITE-ProRule" id="PRU10141"/>
    </source>
</evidence>
<feature type="region of interest" description="Disordered" evidence="7">
    <location>
        <begin position="293"/>
        <end position="324"/>
    </location>
</feature>
<feature type="binding site" evidence="6">
    <location>
        <position position="394"/>
    </location>
    <ligand>
        <name>ATP</name>
        <dbReference type="ChEBI" id="CHEBI:30616"/>
    </ligand>
</feature>
<dbReference type="Gene3D" id="1.20.930.20">
    <property type="entry name" value="Adaptor protein Cbl, N-terminal domain"/>
    <property type="match status" value="1"/>
</dbReference>
<name>A0A5C2RS50_9APHY</name>
<evidence type="ECO:0000313" key="9">
    <source>
        <dbReference type="EMBL" id="RPD53287.1"/>
    </source>
</evidence>
<evidence type="ECO:0000256" key="2">
    <source>
        <dbReference type="ARBA" id="ARBA00022679"/>
    </source>
</evidence>
<sequence>MKSDRSIEQDDPYTRSRARVSEAVVNILGTASDVAHELLEVSVHLLKFAPIAGLDDAARALLTIWDAVKLVGFNRLACLGLTERCATALMSIREEIAEAGDDVGDELEPPLARLVESFNEVRRFLDKQGHRSFLKRYLQREEIQRALVRCHSSVTDALSTFNTSIQIRIMKQVMATGQDMQAILASLQHRALEPPAEPTPMDGQVITQLQTVTAYQVELEAVSDAEELRQLMRRALKANSDVDMIRILQVGRDEMPEAIKALQRALEQVELETAEGTAVVGSAMVSSMIDPDSAQELNATSPPRVIRTESSDSARSRSSHASRDTLEREFIEAGIDAMQRLSGAEVTLPSWTITKYEVVRDEHIGLGGFSDVYKGKWKGQTVAIKELLRTTPRKLFLREVSIWKTLQHPNVLELFGASSASSDPPWFFVSPYLKNGSLVTYLKSLPSLDSVDLLKMIHEISKGMAYLHSKGVLHGDLKAANVLVNDKHHCVISDFGQSEMKSEAYRISGIPLTHGTLRWQAPELMSGLSGLKQEVDAYAFAITCVELLTKGALPWLMADDDAVRHFVLPLDQVTTRALNSRCSVWSQQFAEILRACWHSDLKLRPSFKTSPHPRTSELEHMKKRKSPDMHPIQLPLLPPDTSASFIEVGSAPSTDVSFMTGAKSYKQSHQGDRPDHERPQVCTRSSSRSSSSMLEFPRDGSEQPQNEHAQMLSDERRYRMLLRHPFDQTLRLPLWSPSKVDVGAVGYLHKCGGGGFITLFNAFVPTEGIPSLENAGHRSQCSTRRPSPIQNGSSIRIPWLSPRVNSGNTVKFEGQYSAELNANNRAAYLFTRSTNFRYIDPMNIDPVKKWFKANIDKILAIYGHEHNLSKENVYFVFGKLDAQDHALLVSHEHPHGRVDFNVFSATRVGEPWGEFSFSFDPKFSASKGLNYKEEPIEPQYTEKVSMMLGKDDCWESVLLARLRFKPDQADPTSR</sequence>
<proteinExistence type="predicted"/>
<dbReference type="EMBL" id="ML122325">
    <property type="protein sequence ID" value="RPD53287.1"/>
    <property type="molecule type" value="Genomic_DNA"/>
</dbReference>
<dbReference type="GO" id="GO:0005524">
    <property type="term" value="F:ATP binding"/>
    <property type="evidence" value="ECO:0007669"/>
    <property type="project" value="UniProtKB-UniRule"/>
</dbReference>
<dbReference type="PROSITE" id="PS00107">
    <property type="entry name" value="PROTEIN_KINASE_ATP"/>
    <property type="match status" value="1"/>
</dbReference>
<feature type="domain" description="Protein kinase" evidence="8">
    <location>
        <begin position="358"/>
        <end position="615"/>
    </location>
</feature>
<dbReference type="GO" id="GO:0007166">
    <property type="term" value="P:cell surface receptor signaling pathway"/>
    <property type="evidence" value="ECO:0007669"/>
    <property type="project" value="InterPro"/>
</dbReference>
<dbReference type="InterPro" id="IPR059179">
    <property type="entry name" value="MLKL-like_MCAfunc"/>
</dbReference>
<dbReference type="InterPro" id="IPR000719">
    <property type="entry name" value="Prot_kinase_dom"/>
</dbReference>
<dbReference type="SMART" id="SM00220">
    <property type="entry name" value="S_TKc"/>
    <property type="match status" value="1"/>
</dbReference>
<keyword evidence="1" id="KW-0723">Serine/threonine-protein kinase</keyword>
<dbReference type="PROSITE" id="PS50011">
    <property type="entry name" value="PROTEIN_KINASE_DOM"/>
    <property type="match status" value="1"/>
</dbReference>
<evidence type="ECO:0000256" key="1">
    <source>
        <dbReference type="ARBA" id="ARBA00022527"/>
    </source>
</evidence>
<dbReference type="SUPFAM" id="SSF56112">
    <property type="entry name" value="Protein kinase-like (PK-like)"/>
    <property type="match status" value="1"/>
</dbReference>
<gene>
    <name evidence="9" type="ORF">L227DRAFT_617127</name>
</gene>
<dbReference type="Pfam" id="PF07714">
    <property type="entry name" value="PK_Tyr_Ser-Thr"/>
    <property type="match status" value="1"/>
</dbReference>
<dbReference type="InterPro" id="IPR011009">
    <property type="entry name" value="Kinase-like_dom_sf"/>
</dbReference>
<dbReference type="CDD" id="cd21037">
    <property type="entry name" value="MLKL_NTD"/>
    <property type="match status" value="1"/>
</dbReference>
<evidence type="ECO:0000256" key="3">
    <source>
        <dbReference type="ARBA" id="ARBA00022741"/>
    </source>
</evidence>
<dbReference type="STRING" id="1328759.A0A5C2RS50"/>
<dbReference type="Gene3D" id="1.10.510.10">
    <property type="entry name" value="Transferase(Phosphotransferase) domain 1"/>
    <property type="match status" value="1"/>
</dbReference>
<dbReference type="GO" id="GO:0004674">
    <property type="term" value="F:protein serine/threonine kinase activity"/>
    <property type="evidence" value="ECO:0007669"/>
    <property type="project" value="UniProtKB-KW"/>
</dbReference>
<evidence type="ECO:0000256" key="4">
    <source>
        <dbReference type="ARBA" id="ARBA00022777"/>
    </source>
</evidence>
<dbReference type="InterPro" id="IPR008271">
    <property type="entry name" value="Ser/Thr_kinase_AS"/>
</dbReference>
<dbReference type="PROSITE" id="PS00108">
    <property type="entry name" value="PROTEIN_KINASE_ST"/>
    <property type="match status" value="1"/>
</dbReference>
<dbReference type="Proteomes" id="UP000313359">
    <property type="component" value="Unassembled WGS sequence"/>
</dbReference>
<reference evidence="9" key="1">
    <citation type="journal article" date="2018" name="Genome Biol. Evol.">
        <title>Genomics and development of Lentinus tigrinus, a white-rot wood-decaying mushroom with dimorphic fruiting bodies.</title>
        <authorList>
            <person name="Wu B."/>
            <person name="Xu Z."/>
            <person name="Knudson A."/>
            <person name="Carlson A."/>
            <person name="Chen N."/>
            <person name="Kovaka S."/>
            <person name="LaButti K."/>
            <person name="Lipzen A."/>
            <person name="Pennachio C."/>
            <person name="Riley R."/>
            <person name="Schakwitz W."/>
            <person name="Umezawa K."/>
            <person name="Ohm R.A."/>
            <person name="Grigoriev I.V."/>
            <person name="Nagy L.G."/>
            <person name="Gibbons J."/>
            <person name="Hibbett D."/>
        </authorList>
    </citation>
    <scope>NUCLEOTIDE SEQUENCE [LARGE SCALE GENOMIC DNA]</scope>
    <source>
        <strain evidence="9">ALCF2SS1-6</strain>
    </source>
</reference>
<evidence type="ECO:0000256" key="7">
    <source>
        <dbReference type="SAM" id="MobiDB-lite"/>
    </source>
</evidence>
<feature type="region of interest" description="Disordered" evidence="7">
    <location>
        <begin position="607"/>
        <end position="636"/>
    </location>
</feature>
<evidence type="ECO:0000259" key="8">
    <source>
        <dbReference type="PROSITE" id="PS50011"/>
    </source>
</evidence>
<evidence type="ECO:0000313" key="10">
    <source>
        <dbReference type="Proteomes" id="UP000313359"/>
    </source>
</evidence>
<organism evidence="9 10">
    <name type="scientific">Lentinus tigrinus ALCF2SS1-6</name>
    <dbReference type="NCBI Taxonomy" id="1328759"/>
    <lineage>
        <taxon>Eukaryota</taxon>
        <taxon>Fungi</taxon>
        <taxon>Dikarya</taxon>
        <taxon>Basidiomycota</taxon>
        <taxon>Agaricomycotina</taxon>
        <taxon>Agaricomycetes</taxon>
        <taxon>Polyporales</taxon>
        <taxon>Polyporaceae</taxon>
        <taxon>Lentinus</taxon>
    </lineage>
</organism>
<feature type="region of interest" description="Disordered" evidence="7">
    <location>
        <begin position="663"/>
        <end position="710"/>
    </location>
</feature>
<keyword evidence="10" id="KW-1185">Reference proteome</keyword>
<keyword evidence="3 6" id="KW-0547">Nucleotide-binding</keyword>
<dbReference type="InterPro" id="IPR001245">
    <property type="entry name" value="Ser-Thr/Tyr_kinase_cat_dom"/>
</dbReference>
<feature type="compositionally biased region" description="Basic and acidic residues" evidence="7">
    <location>
        <begin position="306"/>
        <end position="324"/>
    </location>
</feature>
<dbReference type="InterPro" id="IPR017441">
    <property type="entry name" value="Protein_kinase_ATP_BS"/>
</dbReference>
<keyword evidence="4" id="KW-0418">Kinase</keyword>
<accession>A0A5C2RS50</accession>
<evidence type="ECO:0000256" key="5">
    <source>
        <dbReference type="ARBA" id="ARBA00022840"/>
    </source>
</evidence>
<protein>
    <recommendedName>
        <fullName evidence="8">Protein kinase domain-containing protein</fullName>
    </recommendedName>
</protein>
<dbReference type="PANTHER" id="PTHR44329:SF288">
    <property type="entry name" value="MITOGEN-ACTIVATED PROTEIN KINASE KINASE KINASE 20"/>
    <property type="match status" value="1"/>
</dbReference>
<dbReference type="InterPro" id="IPR036537">
    <property type="entry name" value="Adaptor_Cbl_N_dom_sf"/>
</dbReference>
<feature type="compositionally biased region" description="Basic and acidic residues" evidence="7">
    <location>
        <begin position="669"/>
        <end position="679"/>
    </location>
</feature>
<keyword evidence="2" id="KW-0808">Transferase</keyword>
<dbReference type="PANTHER" id="PTHR44329">
    <property type="entry name" value="SERINE/THREONINE-PROTEIN KINASE TNNI3K-RELATED"/>
    <property type="match status" value="1"/>
</dbReference>
<keyword evidence="5 6" id="KW-0067">ATP-binding</keyword>
<dbReference type="OrthoDB" id="1668230at2759"/>
<dbReference type="AlphaFoldDB" id="A0A5C2RS50"/>
<dbReference type="InterPro" id="IPR051681">
    <property type="entry name" value="Ser/Thr_Kinases-Pseudokinases"/>
</dbReference>